<dbReference type="PANTHER" id="PTHR24093">
    <property type="entry name" value="CATION TRANSPORTING ATPASE"/>
    <property type="match status" value="1"/>
</dbReference>
<dbReference type="SFLD" id="SFLDF00027">
    <property type="entry name" value="p-type_atpase"/>
    <property type="match status" value="1"/>
</dbReference>
<keyword evidence="13" id="KW-0406">Ion transport</keyword>
<keyword evidence="5 16" id="KW-0812">Transmembrane</keyword>
<evidence type="ECO:0000256" key="1">
    <source>
        <dbReference type="ARBA" id="ARBA00004141"/>
    </source>
</evidence>
<dbReference type="EC" id="7.2.2.10" evidence="2"/>
<dbReference type="GO" id="GO:0005886">
    <property type="term" value="C:plasma membrane"/>
    <property type="evidence" value="ECO:0007669"/>
    <property type="project" value="TreeGrafter"/>
</dbReference>
<keyword evidence="7" id="KW-0547">Nucleotide-binding</keyword>
<comment type="subcellular location">
    <subcellularLocation>
        <location evidence="1">Membrane</location>
        <topology evidence="1">Multi-pass membrane protein</topology>
    </subcellularLocation>
</comment>
<dbReference type="SFLD" id="SFLDG00002">
    <property type="entry name" value="C1.7:_P-type_atpase_like"/>
    <property type="match status" value="1"/>
</dbReference>
<dbReference type="PRINTS" id="PR00119">
    <property type="entry name" value="CATATPASE"/>
</dbReference>
<name>A0AA86SUJ7_9FABA</name>
<evidence type="ECO:0000256" key="11">
    <source>
        <dbReference type="ARBA" id="ARBA00022967"/>
    </source>
</evidence>
<evidence type="ECO:0000256" key="3">
    <source>
        <dbReference type="ARBA" id="ARBA00022448"/>
    </source>
</evidence>
<gene>
    <name evidence="18" type="ORF">AYBTSS11_LOCUS15857</name>
</gene>
<keyword evidence="9" id="KW-0067">ATP-binding</keyword>
<dbReference type="GO" id="GO:0016887">
    <property type="term" value="F:ATP hydrolysis activity"/>
    <property type="evidence" value="ECO:0007669"/>
    <property type="project" value="InterPro"/>
</dbReference>
<dbReference type="NCBIfam" id="TIGR01494">
    <property type="entry name" value="ATPase_P-type"/>
    <property type="match status" value="1"/>
</dbReference>
<evidence type="ECO:0000259" key="17">
    <source>
        <dbReference type="Pfam" id="PF00689"/>
    </source>
</evidence>
<dbReference type="InterPro" id="IPR036412">
    <property type="entry name" value="HAD-like_sf"/>
</dbReference>
<evidence type="ECO:0000256" key="5">
    <source>
        <dbReference type="ARBA" id="ARBA00022692"/>
    </source>
</evidence>
<evidence type="ECO:0000256" key="16">
    <source>
        <dbReference type="SAM" id="Phobius"/>
    </source>
</evidence>
<dbReference type="GO" id="GO:0005524">
    <property type="term" value="F:ATP binding"/>
    <property type="evidence" value="ECO:0007669"/>
    <property type="project" value="UniProtKB-KW"/>
</dbReference>
<dbReference type="PROSITE" id="PS00154">
    <property type="entry name" value="ATPASE_E1_E2"/>
    <property type="match status" value="1"/>
</dbReference>
<dbReference type="SFLD" id="SFLDS00003">
    <property type="entry name" value="Haloacid_Dehalogenase"/>
    <property type="match status" value="1"/>
</dbReference>
<evidence type="ECO:0000256" key="14">
    <source>
        <dbReference type="ARBA" id="ARBA00023136"/>
    </source>
</evidence>
<keyword evidence="14 16" id="KW-0472">Membrane</keyword>
<evidence type="ECO:0000256" key="9">
    <source>
        <dbReference type="ARBA" id="ARBA00022840"/>
    </source>
</evidence>
<evidence type="ECO:0000313" key="18">
    <source>
        <dbReference type="EMBL" id="CAJ1954930.1"/>
    </source>
</evidence>
<evidence type="ECO:0000256" key="10">
    <source>
        <dbReference type="ARBA" id="ARBA00022842"/>
    </source>
</evidence>
<dbReference type="GO" id="GO:0046872">
    <property type="term" value="F:metal ion binding"/>
    <property type="evidence" value="ECO:0007669"/>
    <property type="project" value="UniProtKB-KW"/>
</dbReference>
<dbReference type="FunFam" id="3.40.1110.10:FF:000013">
    <property type="entry name" value="Calcium-transporting ATPase"/>
    <property type="match status" value="1"/>
</dbReference>
<comment type="catalytic activity">
    <reaction evidence="15">
        <text>Ca(2+)(in) + ATP + H2O = Ca(2+)(out) + ADP + phosphate + H(+)</text>
        <dbReference type="Rhea" id="RHEA:18105"/>
        <dbReference type="ChEBI" id="CHEBI:15377"/>
        <dbReference type="ChEBI" id="CHEBI:15378"/>
        <dbReference type="ChEBI" id="CHEBI:29108"/>
        <dbReference type="ChEBI" id="CHEBI:30616"/>
        <dbReference type="ChEBI" id="CHEBI:43474"/>
        <dbReference type="ChEBI" id="CHEBI:456216"/>
        <dbReference type="EC" id="7.2.2.10"/>
    </reaction>
</comment>
<keyword evidence="12 16" id="KW-1133">Transmembrane helix</keyword>
<feature type="transmembrane region" description="Helical" evidence="16">
    <location>
        <begin position="539"/>
        <end position="560"/>
    </location>
</feature>
<evidence type="ECO:0000256" key="6">
    <source>
        <dbReference type="ARBA" id="ARBA00022723"/>
    </source>
</evidence>
<dbReference type="InterPro" id="IPR023299">
    <property type="entry name" value="ATPase_P-typ_cyto_dom_N"/>
</dbReference>
<dbReference type="Pfam" id="PF13246">
    <property type="entry name" value="Cation_ATPase"/>
    <property type="match status" value="1"/>
</dbReference>
<dbReference type="EMBL" id="OY731402">
    <property type="protein sequence ID" value="CAJ1954930.1"/>
    <property type="molecule type" value="Genomic_DNA"/>
</dbReference>
<feature type="transmembrane region" description="Helical" evidence="16">
    <location>
        <begin position="507"/>
        <end position="527"/>
    </location>
</feature>
<keyword evidence="3" id="KW-0813">Transport</keyword>
<dbReference type="InterPro" id="IPR001757">
    <property type="entry name" value="P_typ_ATPase"/>
</dbReference>
<protein>
    <recommendedName>
        <fullName evidence="2">P-type Ca(2+) transporter</fullName>
        <ecNumber evidence="2">7.2.2.10</ecNumber>
    </recommendedName>
</protein>
<dbReference type="Proteomes" id="UP001189624">
    <property type="component" value="Chromosome 5"/>
</dbReference>
<organism evidence="18 19">
    <name type="scientific">Sphenostylis stenocarpa</name>
    <dbReference type="NCBI Taxonomy" id="92480"/>
    <lineage>
        <taxon>Eukaryota</taxon>
        <taxon>Viridiplantae</taxon>
        <taxon>Streptophyta</taxon>
        <taxon>Embryophyta</taxon>
        <taxon>Tracheophyta</taxon>
        <taxon>Spermatophyta</taxon>
        <taxon>Magnoliopsida</taxon>
        <taxon>eudicotyledons</taxon>
        <taxon>Gunneridae</taxon>
        <taxon>Pentapetalae</taxon>
        <taxon>rosids</taxon>
        <taxon>fabids</taxon>
        <taxon>Fabales</taxon>
        <taxon>Fabaceae</taxon>
        <taxon>Papilionoideae</taxon>
        <taxon>50 kb inversion clade</taxon>
        <taxon>NPAAA clade</taxon>
        <taxon>indigoferoid/millettioid clade</taxon>
        <taxon>Phaseoleae</taxon>
        <taxon>Sphenostylis</taxon>
    </lineage>
</organism>
<dbReference type="Pfam" id="PF00689">
    <property type="entry name" value="Cation_ATPase_C"/>
    <property type="match status" value="1"/>
</dbReference>
<accession>A0AA86SUJ7</accession>
<evidence type="ECO:0000256" key="8">
    <source>
        <dbReference type="ARBA" id="ARBA00022837"/>
    </source>
</evidence>
<dbReference type="GO" id="GO:0005388">
    <property type="term" value="F:P-type calcium transporter activity"/>
    <property type="evidence" value="ECO:0007669"/>
    <property type="project" value="UniProtKB-EC"/>
</dbReference>
<evidence type="ECO:0000256" key="2">
    <source>
        <dbReference type="ARBA" id="ARBA00012790"/>
    </source>
</evidence>
<dbReference type="PANTHER" id="PTHR24093:SF520">
    <property type="entry name" value="CALCIUM-TRANSPORTING ATPASE 9, PLASMA MEMBRANE-TYPE"/>
    <property type="match status" value="1"/>
</dbReference>
<evidence type="ECO:0000313" key="19">
    <source>
        <dbReference type="Proteomes" id="UP001189624"/>
    </source>
</evidence>
<keyword evidence="4" id="KW-0109">Calcium transport</keyword>
<proteinExistence type="predicted"/>
<dbReference type="PRINTS" id="PR00120">
    <property type="entry name" value="HATPASE"/>
</dbReference>
<feature type="transmembrane region" description="Helical" evidence="16">
    <location>
        <begin position="431"/>
        <end position="452"/>
    </location>
</feature>
<reference evidence="18" key="1">
    <citation type="submission" date="2023-10" db="EMBL/GenBank/DDBJ databases">
        <authorList>
            <person name="Domelevo Entfellner J.-B."/>
        </authorList>
    </citation>
    <scope>NUCLEOTIDE SEQUENCE</scope>
</reference>
<dbReference type="AlphaFoldDB" id="A0AA86SUJ7"/>
<dbReference type="InterPro" id="IPR006068">
    <property type="entry name" value="ATPase_P-typ_cation-transptr_C"/>
</dbReference>
<dbReference type="Gene3D" id="3.40.50.1000">
    <property type="entry name" value="HAD superfamily/HAD-like"/>
    <property type="match status" value="1"/>
</dbReference>
<keyword evidence="10" id="KW-0460">Magnesium</keyword>
<keyword evidence="11" id="KW-1278">Translocase</keyword>
<keyword evidence="19" id="KW-1185">Reference proteome</keyword>
<evidence type="ECO:0000256" key="12">
    <source>
        <dbReference type="ARBA" id="ARBA00022989"/>
    </source>
</evidence>
<dbReference type="InterPro" id="IPR023214">
    <property type="entry name" value="HAD_sf"/>
</dbReference>
<dbReference type="Gene3D" id="3.40.1110.10">
    <property type="entry name" value="Calcium-transporting ATPase, cytoplasmic domain N"/>
    <property type="match status" value="1"/>
</dbReference>
<dbReference type="FunFam" id="1.20.1110.10:FF:000039">
    <property type="entry name" value="Calcium-transporting ATPase"/>
    <property type="match status" value="1"/>
</dbReference>
<keyword evidence="6" id="KW-0479">Metal-binding</keyword>
<evidence type="ECO:0000256" key="4">
    <source>
        <dbReference type="ARBA" id="ARBA00022568"/>
    </source>
</evidence>
<keyword evidence="8" id="KW-0106">Calcium</keyword>
<evidence type="ECO:0000256" key="7">
    <source>
        <dbReference type="ARBA" id="ARBA00022741"/>
    </source>
</evidence>
<dbReference type="SUPFAM" id="SSF81660">
    <property type="entry name" value="Metal cation-transporting ATPase, ATP-binding domain N"/>
    <property type="match status" value="1"/>
</dbReference>
<dbReference type="SUPFAM" id="SSF81665">
    <property type="entry name" value="Calcium ATPase, transmembrane domain M"/>
    <property type="match status" value="1"/>
</dbReference>
<dbReference type="SUPFAM" id="SSF56784">
    <property type="entry name" value="HAD-like"/>
    <property type="match status" value="1"/>
</dbReference>
<dbReference type="InterPro" id="IPR018303">
    <property type="entry name" value="ATPase_P-typ_P_site"/>
</dbReference>
<evidence type="ECO:0000256" key="15">
    <source>
        <dbReference type="ARBA" id="ARBA00048694"/>
    </source>
</evidence>
<dbReference type="InterPro" id="IPR023298">
    <property type="entry name" value="ATPase_P-typ_TM_dom_sf"/>
</dbReference>
<evidence type="ECO:0000256" key="13">
    <source>
        <dbReference type="ARBA" id="ARBA00023065"/>
    </source>
</evidence>
<dbReference type="Gene3D" id="1.20.1110.10">
    <property type="entry name" value="Calcium-transporting ATPase, transmembrane domain"/>
    <property type="match status" value="2"/>
</dbReference>
<feature type="domain" description="Cation-transporting P-type ATPase C-terminal" evidence="17">
    <location>
        <begin position="384"/>
        <end position="559"/>
    </location>
</feature>
<dbReference type="InterPro" id="IPR044492">
    <property type="entry name" value="P_typ_ATPase_HD_dom"/>
</dbReference>
<sequence>MADKALVRRLSACETMGSATTICSDKTGTLTLNQMTVVEAYVGRKKLNQPDDLTKLHPQVLSLINEGISQNTTGNVFVPKDGGAMEVSGSPTEKAILSWAVKLGMNFDFIRSNSTVLHVFPFNSEKKRGGVAVKLPDNVVHIHWKGAAEIVLGTCTQYLDCDGHLKPIEEEKVFFKKGIEDMATQSLRCVAIAYRSYDLNKIPSNEEELAQWSLPEHELVLLAIVGIKDPCRPGVKEAVRVCTEAGVKVRMVTGDNLQTAKAIALECGILMSNEDAVEPNIIEGKTFPLRKGGEVVAVTGDGTNDAPALHEADIGLSMGIQGTEVAKESSDIIILDDNFASVVKVVRWGRSVYANIQKFIQFQLTVNVAALVINVVASISSGDVPLNAVQLLWVNLIMDTLGALALATEPPTDSLMHRSPVGRREPLITNIMWRNLVVQALYQVIVLLVLHFGGESILHNKDSAAHTIQVKNTLIFNAFVFCQIFNEFNARKPEEMNVFQGVTKNRLFMGIVGMTFVLQIIIIEFLGKFTTTVKLSWNLWLASLCIGLLSWPLAIVGKFIPVPKTPLSRYLTKSLRRLKISKSHATQ</sequence>
<dbReference type="Gramene" id="rna-AYBTSS11_LOCUS15857">
    <property type="protein sequence ID" value="CAJ1954930.1"/>
    <property type="gene ID" value="gene-AYBTSS11_LOCUS15857"/>
</dbReference>